<dbReference type="KEGG" id="mno:Mnod_8794"/>
<dbReference type="AlphaFoldDB" id="B8IXW4"/>
<dbReference type="Proteomes" id="UP000008207">
    <property type="component" value="Plasmid pMNOD03"/>
</dbReference>
<dbReference type="HOGENOM" id="CLU_2991548_0_0_5"/>
<reference evidence="2" key="1">
    <citation type="submission" date="2009-01" db="EMBL/GenBank/DDBJ databases">
        <title>Complete sequence of plasmid 3 of Methylobacterium nodulans ORS 2060.</title>
        <authorList>
            <consortium name="US DOE Joint Genome Institute"/>
            <person name="Lucas S."/>
            <person name="Copeland A."/>
            <person name="Lapidus A."/>
            <person name="Glavina del Rio T."/>
            <person name="Dalin E."/>
            <person name="Tice H."/>
            <person name="Bruce D."/>
            <person name="Goodwin L."/>
            <person name="Pitluck S."/>
            <person name="Sims D."/>
            <person name="Brettin T."/>
            <person name="Detter J.C."/>
            <person name="Han C."/>
            <person name="Larimer F."/>
            <person name="Land M."/>
            <person name="Hauser L."/>
            <person name="Kyrpides N."/>
            <person name="Ivanova N."/>
            <person name="Marx C.J."/>
            <person name="Richardson P."/>
        </authorList>
    </citation>
    <scope>NUCLEOTIDE SEQUENCE [LARGE SCALE GENOMIC DNA]</scope>
    <source>
        <strain evidence="2">LMG 21967 / CNCM I-2342 / ORS 2060</strain>
        <plasmid evidence="2">Plasmid pMNOD03</plasmid>
    </source>
</reference>
<sequence>MTRGTWRYCEDGVLRDTLGICARINARTDWCAGSAGPLPAHKVVGRDVPWPDGWTAI</sequence>
<gene>
    <name evidence="1" type="ordered locus">Mnod_8794</name>
</gene>
<organism evidence="1 2">
    <name type="scientific">Methylobacterium nodulans (strain LMG 21967 / CNCM I-2342 / ORS 2060)</name>
    <dbReference type="NCBI Taxonomy" id="460265"/>
    <lineage>
        <taxon>Bacteria</taxon>
        <taxon>Pseudomonadati</taxon>
        <taxon>Pseudomonadota</taxon>
        <taxon>Alphaproteobacteria</taxon>
        <taxon>Hyphomicrobiales</taxon>
        <taxon>Methylobacteriaceae</taxon>
        <taxon>Methylobacterium</taxon>
    </lineage>
</organism>
<name>B8IXW4_METNO</name>
<dbReference type="EMBL" id="CP001352">
    <property type="protein sequence ID" value="ACL63254.1"/>
    <property type="molecule type" value="Genomic_DNA"/>
</dbReference>
<accession>B8IXW4</accession>
<geneLocation type="plasmid" evidence="1 2">
    <name>pMNOD03</name>
</geneLocation>
<proteinExistence type="predicted"/>
<keyword evidence="2" id="KW-1185">Reference proteome</keyword>
<evidence type="ECO:0000313" key="1">
    <source>
        <dbReference type="EMBL" id="ACL63254.1"/>
    </source>
</evidence>
<dbReference type="RefSeq" id="WP_012634273.1">
    <property type="nucleotide sequence ID" value="NC_011893.1"/>
</dbReference>
<evidence type="ECO:0000313" key="2">
    <source>
        <dbReference type="Proteomes" id="UP000008207"/>
    </source>
</evidence>
<keyword evidence="1" id="KW-0614">Plasmid</keyword>
<protein>
    <submittedName>
        <fullName evidence="1">Uncharacterized protein</fullName>
    </submittedName>
</protein>